<organism evidence="9 10">
    <name type="scientific">Paenibacillus albus</name>
    <dbReference type="NCBI Taxonomy" id="2495582"/>
    <lineage>
        <taxon>Bacteria</taxon>
        <taxon>Bacillati</taxon>
        <taxon>Bacillota</taxon>
        <taxon>Bacilli</taxon>
        <taxon>Bacillales</taxon>
        <taxon>Paenibacillaceae</taxon>
        <taxon>Paenibacillus</taxon>
    </lineage>
</organism>
<dbReference type="PANTHER" id="PTHR30193">
    <property type="entry name" value="ABC TRANSPORTER PERMEASE PROTEIN"/>
    <property type="match status" value="1"/>
</dbReference>
<dbReference type="AlphaFoldDB" id="A0A3S9A781"/>
<feature type="transmembrane region" description="Helical" evidence="7">
    <location>
        <begin position="160"/>
        <end position="180"/>
    </location>
</feature>
<feature type="transmembrane region" description="Helical" evidence="7">
    <location>
        <begin position="272"/>
        <end position="293"/>
    </location>
</feature>
<dbReference type="GO" id="GO:0005886">
    <property type="term" value="C:plasma membrane"/>
    <property type="evidence" value="ECO:0007669"/>
    <property type="project" value="UniProtKB-SubCell"/>
</dbReference>
<protein>
    <submittedName>
        <fullName evidence="9">Sugar ABC transporter permease</fullName>
    </submittedName>
</protein>
<feature type="transmembrane region" description="Helical" evidence="7">
    <location>
        <begin position="123"/>
        <end position="148"/>
    </location>
</feature>
<feature type="transmembrane region" description="Helical" evidence="7">
    <location>
        <begin position="214"/>
        <end position="238"/>
    </location>
</feature>
<dbReference type="InterPro" id="IPR000515">
    <property type="entry name" value="MetI-like"/>
</dbReference>
<dbReference type="InterPro" id="IPR035906">
    <property type="entry name" value="MetI-like_sf"/>
</dbReference>
<dbReference type="Gene3D" id="1.10.3720.10">
    <property type="entry name" value="MetI-like"/>
    <property type="match status" value="1"/>
</dbReference>
<feature type="transmembrane region" description="Helical" evidence="7">
    <location>
        <begin position="318"/>
        <end position="344"/>
    </location>
</feature>
<dbReference type="GO" id="GO:0055085">
    <property type="term" value="P:transmembrane transport"/>
    <property type="evidence" value="ECO:0007669"/>
    <property type="project" value="InterPro"/>
</dbReference>
<keyword evidence="6 7" id="KW-0472">Membrane</keyword>
<keyword evidence="10" id="KW-1185">Reference proteome</keyword>
<keyword evidence="3" id="KW-1003">Cell membrane</keyword>
<evidence type="ECO:0000256" key="6">
    <source>
        <dbReference type="ARBA" id="ARBA00023136"/>
    </source>
</evidence>
<gene>
    <name evidence="9" type="ORF">EJC50_18750</name>
</gene>
<keyword evidence="4 7" id="KW-0812">Transmembrane</keyword>
<feature type="domain" description="ABC transmembrane type-1" evidence="8">
    <location>
        <begin position="124"/>
        <end position="340"/>
    </location>
</feature>
<evidence type="ECO:0000259" key="8">
    <source>
        <dbReference type="PROSITE" id="PS50928"/>
    </source>
</evidence>
<accession>A0A3S9A781</accession>
<evidence type="ECO:0000256" key="1">
    <source>
        <dbReference type="ARBA" id="ARBA00004651"/>
    </source>
</evidence>
<proteinExistence type="inferred from homology"/>
<evidence type="ECO:0000313" key="10">
    <source>
        <dbReference type="Proteomes" id="UP000272528"/>
    </source>
</evidence>
<comment type="subcellular location">
    <subcellularLocation>
        <location evidence="1 7">Cell membrane</location>
        <topology evidence="1 7">Multi-pass membrane protein</topology>
    </subcellularLocation>
</comment>
<keyword evidence="5 7" id="KW-1133">Transmembrane helix</keyword>
<dbReference type="Pfam" id="PF00528">
    <property type="entry name" value="BPD_transp_1"/>
    <property type="match status" value="1"/>
</dbReference>
<dbReference type="KEGG" id="palb:EJC50_18750"/>
<name>A0A3S9A781_9BACL</name>
<dbReference type="PROSITE" id="PS50928">
    <property type="entry name" value="ABC_TM1"/>
    <property type="match status" value="1"/>
</dbReference>
<dbReference type="SUPFAM" id="SSF161098">
    <property type="entry name" value="MetI-like"/>
    <property type="match status" value="1"/>
</dbReference>
<dbReference type="Proteomes" id="UP000272528">
    <property type="component" value="Chromosome"/>
</dbReference>
<keyword evidence="2 7" id="KW-0813">Transport</keyword>
<dbReference type="EMBL" id="CP034437">
    <property type="protein sequence ID" value="AZN41484.1"/>
    <property type="molecule type" value="Genomic_DNA"/>
</dbReference>
<dbReference type="PANTHER" id="PTHR30193:SF37">
    <property type="entry name" value="INNER MEMBRANE ABC TRANSPORTER PERMEASE PROTEIN YCJO"/>
    <property type="match status" value="1"/>
</dbReference>
<evidence type="ECO:0000256" key="7">
    <source>
        <dbReference type="RuleBase" id="RU363032"/>
    </source>
</evidence>
<evidence type="ECO:0000256" key="3">
    <source>
        <dbReference type="ARBA" id="ARBA00022475"/>
    </source>
</evidence>
<evidence type="ECO:0000256" key="5">
    <source>
        <dbReference type="ARBA" id="ARBA00022989"/>
    </source>
</evidence>
<sequence>MQVKKRRLKGLQFRTSLKAPLDLVKAKEAGVHSPMSQLEAAAMKPNAHVTAARAIPYKKPLRKILYPYLFIAPFSVLVLVFFILPAVATIGMSFTDLNASMKLHFIGLTNFKRIFMDYNLPQILTHTAVFAILSLVISMLFALVISIATQYFLKGKVSAVIYRVLWLIPSIIPSVVYVTFWKYVFDPTDGGFLNRVLAGMGVISEPLSWFTKGAMAIIILATIVSTISGGMILLSAAINSIPEDLYKAARVDGASEKSVIFKIILPTLRWPLMYITISDLIGFVSSYFFIMLLTQGGPMRDTTTLSLYAFQQAFNLKYYGYGAAISMLVVVISFVLTMLLIRLFDFDQLIKPSRIED</sequence>
<feature type="transmembrane region" description="Helical" evidence="7">
    <location>
        <begin position="68"/>
        <end position="94"/>
    </location>
</feature>
<evidence type="ECO:0000256" key="4">
    <source>
        <dbReference type="ARBA" id="ARBA00022692"/>
    </source>
</evidence>
<dbReference type="InterPro" id="IPR051393">
    <property type="entry name" value="ABC_transporter_permease"/>
</dbReference>
<reference evidence="10" key="1">
    <citation type="submission" date="2018-12" db="EMBL/GenBank/DDBJ databases">
        <title>Genome sequence of Peanibacillus sp.</title>
        <authorList>
            <person name="Subramani G."/>
            <person name="Srinivasan S."/>
            <person name="Kim M.K."/>
        </authorList>
    </citation>
    <scope>NUCLEOTIDE SEQUENCE [LARGE SCALE GENOMIC DNA]</scope>
    <source>
        <strain evidence="10">18JY67-1</strain>
    </source>
</reference>
<dbReference type="OrthoDB" id="9783714at2"/>
<evidence type="ECO:0000313" key="9">
    <source>
        <dbReference type="EMBL" id="AZN41484.1"/>
    </source>
</evidence>
<dbReference type="CDD" id="cd06261">
    <property type="entry name" value="TM_PBP2"/>
    <property type="match status" value="1"/>
</dbReference>
<comment type="similarity">
    <text evidence="7">Belongs to the binding-protein-dependent transport system permease family.</text>
</comment>
<evidence type="ECO:0000256" key="2">
    <source>
        <dbReference type="ARBA" id="ARBA00022448"/>
    </source>
</evidence>